<organism evidence="1 2">
    <name type="scientific">Nocardioides mangrovicus</name>
    <dbReference type="NCBI Taxonomy" id="2478913"/>
    <lineage>
        <taxon>Bacteria</taxon>
        <taxon>Bacillati</taxon>
        <taxon>Actinomycetota</taxon>
        <taxon>Actinomycetes</taxon>
        <taxon>Propionibacteriales</taxon>
        <taxon>Nocardioidaceae</taxon>
        <taxon>Nocardioides</taxon>
    </lineage>
</organism>
<dbReference type="AlphaFoldDB" id="A0A3L8P1M4"/>
<dbReference type="GO" id="GO:0006352">
    <property type="term" value="P:DNA-templated transcription initiation"/>
    <property type="evidence" value="ECO:0007669"/>
    <property type="project" value="InterPro"/>
</dbReference>
<dbReference type="SUPFAM" id="SSF88946">
    <property type="entry name" value="Sigma2 domain of RNA polymerase sigma factors"/>
    <property type="match status" value="1"/>
</dbReference>
<dbReference type="Gene3D" id="1.10.1740.10">
    <property type="match status" value="1"/>
</dbReference>
<dbReference type="Proteomes" id="UP000281708">
    <property type="component" value="Unassembled WGS sequence"/>
</dbReference>
<evidence type="ECO:0000313" key="2">
    <source>
        <dbReference type="Proteomes" id="UP000281708"/>
    </source>
</evidence>
<evidence type="ECO:0000313" key="1">
    <source>
        <dbReference type="EMBL" id="RLV49054.1"/>
    </source>
</evidence>
<proteinExistence type="predicted"/>
<comment type="caution">
    <text evidence="1">The sequence shown here is derived from an EMBL/GenBank/DDBJ whole genome shotgun (WGS) entry which is preliminary data.</text>
</comment>
<dbReference type="GO" id="GO:0003700">
    <property type="term" value="F:DNA-binding transcription factor activity"/>
    <property type="evidence" value="ECO:0007669"/>
    <property type="project" value="InterPro"/>
</dbReference>
<protein>
    <submittedName>
        <fullName evidence="1">Uncharacterized protein</fullName>
    </submittedName>
</protein>
<dbReference type="InterPro" id="IPR013325">
    <property type="entry name" value="RNA_pol_sigma_r2"/>
</dbReference>
<reference evidence="1 2" key="1">
    <citation type="submission" date="2018-10" db="EMBL/GenBank/DDBJ databases">
        <title>Marmoricola sp. 4Q3S-7 whole genome shotgun sequence.</title>
        <authorList>
            <person name="Li F."/>
        </authorList>
    </citation>
    <scope>NUCLEOTIDE SEQUENCE [LARGE SCALE GENOMIC DNA]</scope>
    <source>
        <strain evidence="1 2">4Q3S-7</strain>
    </source>
</reference>
<gene>
    <name evidence="1" type="ORF">D9V37_10785</name>
</gene>
<dbReference type="EMBL" id="RDBE01000007">
    <property type="protein sequence ID" value="RLV49054.1"/>
    <property type="molecule type" value="Genomic_DNA"/>
</dbReference>
<sequence>MTQAATAEDLVADAFVVALRRLDAVPLREGDARAWLIAAVRRLAQMGGAVTAPVRSIGALP</sequence>
<accession>A0A3L8P1M4</accession>
<keyword evidence="2" id="KW-1185">Reference proteome</keyword>
<name>A0A3L8P1M4_9ACTN</name>